<name>A0AAD5XYA9_9FUNG</name>
<sequence>MSISNFNRIGAIIEKKATVAHCTLEKVDYHSNSPIKNGFKVSAEENCAEEDSVQSDQKLSKDIPSCPVNIINGTNPKFVLLKNLETYLNFNDIQHQEEKGELKKSLLELKNFFTKNLEDLYNDFKDGLNVAKSEAINDMKKKLSNLETELETAKEKTNEQLNKIKVNATSTLSDIEKECVELIKKCKIEHVNINKKLQNECIKVFNFKDDLINSEKQFSAESEALRTRLYSLETFASQTKSKLIDHSNKVNNLENFSFEKENLDLAKLEEKVEDLTKQLNLKRKRIEEDVDLLNTLERRILKKNRVDILQASNFLREGVKFTFLTAISIASAVFLS</sequence>
<dbReference type="EMBL" id="JADGJW010000047">
    <property type="protein sequence ID" value="KAJ3225988.1"/>
    <property type="molecule type" value="Genomic_DNA"/>
</dbReference>
<feature type="coiled-coil region" evidence="1">
    <location>
        <begin position="258"/>
        <end position="289"/>
    </location>
</feature>
<evidence type="ECO:0000313" key="3">
    <source>
        <dbReference type="Proteomes" id="UP001211065"/>
    </source>
</evidence>
<organism evidence="2 3">
    <name type="scientific">Clydaea vesicula</name>
    <dbReference type="NCBI Taxonomy" id="447962"/>
    <lineage>
        <taxon>Eukaryota</taxon>
        <taxon>Fungi</taxon>
        <taxon>Fungi incertae sedis</taxon>
        <taxon>Chytridiomycota</taxon>
        <taxon>Chytridiomycota incertae sedis</taxon>
        <taxon>Chytridiomycetes</taxon>
        <taxon>Lobulomycetales</taxon>
        <taxon>Lobulomycetaceae</taxon>
        <taxon>Clydaea</taxon>
    </lineage>
</organism>
<dbReference type="AlphaFoldDB" id="A0AAD5XYA9"/>
<comment type="caution">
    <text evidence="2">The sequence shown here is derived from an EMBL/GenBank/DDBJ whole genome shotgun (WGS) entry which is preliminary data.</text>
</comment>
<feature type="coiled-coil region" evidence="1">
    <location>
        <begin position="129"/>
        <end position="178"/>
    </location>
</feature>
<evidence type="ECO:0000313" key="2">
    <source>
        <dbReference type="EMBL" id="KAJ3225988.1"/>
    </source>
</evidence>
<accession>A0AAD5XYA9</accession>
<protein>
    <submittedName>
        <fullName evidence="2">Uncharacterized protein</fullName>
    </submittedName>
</protein>
<reference evidence="2" key="1">
    <citation type="submission" date="2020-05" db="EMBL/GenBank/DDBJ databases">
        <title>Phylogenomic resolution of chytrid fungi.</title>
        <authorList>
            <person name="Stajich J.E."/>
            <person name="Amses K."/>
            <person name="Simmons R."/>
            <person name="Seto K."/>
            <person name="Myers J."/>
            <person name="Bonds A."/>
            <person name="Quandt C.A."/>
            <person name="Barry K."/>
            <person name="Liu P."/>
            <person name="Grigoriev I."/>
            <person name="Longcore J.E."/>
            <person name="James T.Y."/>
        </authorList>
    </citation>
    <scope>NUCLEOTIDE SEQUENCE</scope>
    <source>
        <strain evidence="2">JEL0476</strain>
    </source>
</reference>
<proteinExistence type="predicted"/>
<dbReference type="Proteomes" id="UP001211065">
    <property type="component" value="Unassembled WGS sequence"/>
</dbReference>
<gene>
    <name evidence="2" type="ORF">HK099_005813</name>
</gene>
<evidence type="ECO:0000256" key="1">
    <source>
        <dbReference type="SAM" id="Coils"/>
    </source>
</evidence>
<keyword evidence="3" id="KW-1185">Reference proteome</keyword>
<keyword evidence="1" id="KW-0175">Coiled coil</keyword>